<reference evidence="2" key="1">
    <citation type="journal article" date="2015" name="Nat. Genet.">
        <title>The genome and transcriptome of the zoonotic hookworm Ancylostoma ceylanicum identify infection-specific gene families.</title>
        <authorList>
            <person name="Schwarz E.M."/>
            <person name="Hu Y."/>
            <person name="Antoshechkin I."/>
            <person name="Miller M.M."/>
            <person name="Sternberg P.W."/>
            <person name="Aroian R.V."/>
        </authorList>
    </citation>
    <scope>NUCLEOTIDE SEQUENCE</scope>
    <source>
        <strain evidence="2">HY135</strain>
    </source>
</reference>
<evidence type="ECO:0000313" key="1">
    <source>
        <dbReference type="EMBL" id="EYC16906.1"/>
    </source>
</evidence>
<sequence>MTETLLLVGSKHPLHGAVSGLAPSCAICPPQQQRRVNTSWPIRLMTSTVSHVFARNFVSANWYKPRDKRV</sequence>
<dbReference type="AlphaFoldDB" id="A0A016UPQ1"/>
<comment type="caution">
    <text evidence="1">The sequence shown here is derived from an EMBL/GenBank/DDBJ whole genome shotgun (WGS) entry which is preliminary data.</text>
</comment>
<evidence type="ECO:0000313" key="2">
    <source>
        <dbReference type="Proteomes" id="UP000024635"/>
    </source>
</evidence>
<accession>A0A016UPQ1</accession>
<dbReference type="Proteomes" id="UP000024635">
    <property type="component" value="Unassembled WGS sequence"/>
</dbReference>
<keyword evidence="2" id="KW-1185">Reference proteome</keyword>
<gene>
    <name evidence="1" type="primary">Acey_s0032.g2560</name>
    <name evidence="1" type="ORF">Y032_0032g2560</name>
</gene>
<proteinExistence type="predicted"/>
<protein>
    <submittedName>
        <fullName evidence="1">Uncharacterized protein</fullName>
    </submittedName>
</protein>
<dbReference type="EMBL" id="JARK01001368">
    <property type="protein sequence ID" value="EYC16906.1"/>
    <property type="molecule type" value="Genomic_DNA"/>
</dbReference>
<organism evidence="1 2">
    <name type="scientific">Ancylostoma ceylanicum</name>
    <dbReference type="NCBI Taxonomy" id="53326"/>
    <lineage>
        <taxon>Eukaryota</taxon>
        <taxon>Metazoa</taxon>
        <taxon>Ecdysozoa</taxon>
        <taxon>Nematoda</taxon>
        <taxon>Chromadorea</taxon>
        <taxon>Rhabditida</taxon>
        <taxon>Rhabditina</taxon>
        <taxon>Rhabditomorpha</taxon>
        <taxon>Strongyloidea</taxon>
        <taxon>Ancylostomatidae</taxon>
        <taxon>Ancylostomatinae</taxon>
        <taxon>Ancylostoma</taxon>
    </lineage>
</organism>
<name>A0A016UPQ1_9BILA</name>